<dbReference type="EMBL" id="JAHHUM010000637">
    <property type="protein sequence ID" value="KAK5618140.1"/>
    <property type="molecule type" value="Genomic_DNA"/>
</dbReference>
<evidence type="ECO:0000256" key="1">
    <source>
        <dbReference type="SAM" id="MobiDB-lite"/>
    </source>
</evidence>
<proteinExistence type="predicted"/>
<dbReference type="AlphaFoldDB" id="A0AAV9SA02"/>
<comment type="caution">
    <text evidence="2">The sequence shown here is derived from an EMBL/GenBank/DDBJ whole genome shotgun (WGS) entry which is preliminary data.</text>
</comment>
<gene>
    <name evidence="2" type="ORF">CRENBAI_021594</name>
</gene>
<reference evidence="2 3" key="1">
    <citation type="submission" date="2021-06" db="EMBL/GenBank/DDBJ databases">
        <authorList>
            <person name="Palmer J.M."/>
        </authorList>
    </citation>
    <scope>NUCLEOTIDE SEQUENCE [LARGE SCALE GENOMIC DNA]</scope>
    <source>
        <strain evidence="2 3">MEX-2019</strain>
        <tissue evidence="2">Muscle</tissue>
    </source>
</reference>
<protein>
    <submittedName>
        <fullName evidence="2">Uncharacterized protein</fullName>
    </submittedName>
</protein>
<dbReference type="Proteomes" id="UP001311232">
    <property type="component" value="Unassembled WGS sequence"/>
</dbReference>
<keyword evidence="3" id="KW-1185">Reference proteome</keyword>
<organism evidence="2 3">
    <name type="scientific">Crenichthys baileyi</name>
    <name type="common">White River springfish</name>
    <dbReference type="NCBI Taxonomy" id="28760"/>
    <lineage>
        <taxon>Eukaryota</taxon>
        <taxon>Metazoa</taxon>
        <taxon>Chordata</taxon>
        <taxon>Craniata</taxon>
        <taxon>Vertebrata</taxon>
        <taxon>Euteleostomi</taxon>
        <taxon>Actinopterygii</taxon>
        <taxon>Neopterygii</taxon>
        <taxon>Teleostei</taxon>
        <taxon>Neoteleostei</taxon>
        <taxon>Acanthomorphata</taxon>
        <taxon>Ovalentaria</taxon>
        <taxon>Atherinomorphae</taxon>
        <taxon>Cyprinodontiformes</taxon>
        <taxon>Goodeidae</taxon>
        <taxon>Crenichthys</taxon>
    </lineage>
</organism>
<evidence type="ECO:0000313" key="2">
    <source>
        <dbReference type="EMBL" id="KAK5618140.1"/>
    </source>
</evidence>
<accession>A0AAV9SA02</accession>
<sequence length="107" mass="11869">MPLLTSHLTTSNLLKNEPTPGTHIYNLQLPPLPPLHHRHPDFIEMPEAKKLVTLLLASSFQLTAPVYFSMPGLVCFHHFASPTPAPHHRHHPAVPSTGPHLSDAPYL</sequence>
<evidence type="ECO:0000313" key="3">
    <source>
        <dbReference type="Proteomes" id="UP001311232"/>
    </source>
</evidence>
<name>A0AAV9SA02_9TELE</name>
<feature type="region of interest" description="Disordered" evidence="1">
    <location>
        <begin position="86"/>
        <end position="107"/>
    </location>
</feature>